<reference evidence="1 2" key="1">
    <citation type="journal article" date="2016" name="Nat. Commun.">
        <title>Thousands of microbial genomes shed light on interconnected biogeochemical processes in an aquifer system.</title>
        <authorList>
            <person name="Anantharaman K."/>
            <person name="Brown C.T."/>
            <person name="Hug L.A."/>
            <person name="Sharon I."/>
            <person name="Castelle C.J."/>
            <person name="Probst A.J."/>
            <person name="Thomas B.C."/>
            <person name="Singh A."/>
            <person name="Wilkins M.J."/>
            <person name="Karaoz U."/>
            <person name="Brodie E.L."/>
            <person name="Williams K.H."/>
            <person name="Hubbard S.S."/>
            <person name="Banfield J.F."/>
        </authorList>
    </citation>
    <scope>NUCLEOTIDE SEQUENCE [LARGE SCALE GENOMIC DNA]</scope>
</reference>
<protein>
    <submittedName>
        <fullName evidence="1">Uncharacterized protein</fullName>
    </submittedName>
</protein>
<gene>
    <name evidence="1" type="ORF">A2397_04755</name>
</gene>
<evidence type="ECO:0000313" key="2">
    <source>
        <dbReference type="Proteomes" id="UP000176424"/>
    </source>
</evidence>
<evidence type="ECO:0000313" key="1">
    <source>
        <dbReference type="EMBL" id="OGD09860.1"/>
    </source>
</evidence>
<organism evidence="1 2">
    <name type="scientific">Candidatus Amesbacteria bacterium RIFOXYB1_FULL_44_23</name>
    <dbReference type="NCBI Taxonomy" id="1797263"/>
    <lineage>
        <taxon>Bacteria</taxon>
        <taxon>Candidatus Amesiibacteriota</taxon>
    </lineage>
</organism>
<proteinExistence type="predicted"/>
<dbReference type="AlphaFoldDB" id="A0A1F4ZUA0"/>
<comment type="caution">
    <text evidence="1">The sequence shown here is derived from an EMBL/GenBank/DDBJ whole genome shotgun (WGS) entry which is preliminary data.</text>
</comment>
<accession>A0A1F4ZUA0</accession>
<dbReference type="Proteomes" id="UP000176424">
    <property type="component" value="Unassembled WGS sequence"/>
</dbReference>
<dbReference type="STRING" id="1797263.A2397_04755"/>
<sequence length="79" mass="8582">MPLIKAETIQQICPGYNGDSVDTTKLDPKRCPSGDQNLGIREGIHQQLSCPGCTDYPTWSAVIQGTLLVSQHLDETEPA</sequence>
<name>A0A1F4ZUA0_9BACT</name>
<dbReference type="EMBL" id="MEXR01000020">
    <property type="protein sequence ID" value="OGD09860.1"/>
    <property type="molecule type" value="Genomic_DNA"/>
</dbReference>